<evidence type="ECO:0000313" key="3">
    <source>
        <dbReference type="Proteomes" id="UP000201933"/>
    </source>
</evidence>
<reference evidence="2 3" key="1">
    <citation type="submission" date="2015-06" db="EMBL/GenBank/DDBJ databases">
        <authorList>
            <person name="Johnson F."/>
            <person name="Tran D."/>
            <person name="Clark G.T."/>
            <person name="Lara A."/>
            <person name="Mehany M."/>
            <person name="Saenz O."/>
            <person name="Layton S.R."/>
            <person name="Bhuiyan S."/>
            <person name="Donegan-Quick R."/>
            <person name="Benjamin R.C."/>
            <person name="Hughes L.E."/>
            <person name="Bradley K.W."/>
            <person name="Asai D.J."/>
            <person name="Bowman C.A."/>
            <person name="Russell D.A."/>
            <person name="Pope W.H."/>
            <person name="Jacobs-Sera D."/>
            <person name="Hendrix R.W."/>
            <person name="Hatfull G.F."/>
        </authorList>
    </citation>
    <scope>NUCLEOTIDE SEQUENCE [LARGE SCALE GENOMIC DNA]</scope>
</reference>
<evidence type="ECO:0000256" key="1">
    <source>
        <dbReference type="SAM" id="MobiDB-lite"/>
    </source>
</evidence>
<feature type="region of interest" description="Disordered" evidence="1">
    <location>
        <begin position="45"/>
        <end position="91"/>
    </location>
</feature>
<keyword evidence="3" id="KW-1185">Reference proteome</keyword>
<accession>A0A0K1Y9F2</accession>
<protein>
    <submittedName>
        <fullName evidence="2">DNA binding protein</fullName>
    </submittedName>
</protein>
<organism evidence="2 3">
    <name type="scientific">Streptomyces phage Lannister</name>
    <dbReference type="NCBI Taxonomy" id="1674927"/>
    <lineage>
        <taxon>Viruses</taxon>
        <taxon>Duplodnaviria</taxon>
        <taxon>Heunggongvirae</taxon>
        <taxon>Uroviricota</taxon>
        <taxon>Caudoviricetes</taxon>
        <taxon>Arquatrovirinae</taxon>
        <taxon>Likavirus</taxon>
        <taxon>Likavirus lannister</taxon>
    </lineage>
</organism>
<gene>
    <name evidence="2" type="ORF">SEA_LANNISTER_30</name>
</gene>
<dbReference type="OrthoDB" id="27370at10239"/>
<name>A0A0K1Y9F2_9CAUD</name>
<dbReference type="GeneID" id="26628140"/>
<dbReference type="KEGG" id="vg:26628140"/>
<evidence type="ECO:0000313" key="2">
    <source>
        <dbReference type="EMBL" id="AKY03712.1"/>
    </source>
</evidence>
<dbReference type="EMBL" id="KT184391">
    <property type="protein sequence ID" value="AKY03712.1"/>
    <property type="molecule type" value="Genomic_DNA"/>
</dbReference>
<dbReference type="RefSeq" id="YP_009200970.1">
    <property type="nucleotide sequence ID" value="NC_028827.1"/>
</dbReference>
<feature type="compositionally biased region" description="Basic residues" evidence="1">
    <location>
        <begin position="69"/>
        <end position="78"/>
    </location>
</feature>
<dbReference type="Proteomes" id="UP000201933">
    <property type="component" value="Segment"/>
</dbReference>
<proteinExistence type="predicted"/>
<sequence>MKIEIRVCDVDQAVGEPTKTYTIAVEGRSVEVDLCAEHAAPLEELLHLDTEEEREPAKPKPAARSTSTPKKRTSRTRPKIVSLEEIEAMKQ</sequence>